<protein>
    <submittedName>
        <fullName evidence="1">Uncharacterized protein</fullName>
    </submittedName>
</protein>
<dbReference type="KEGG" id="ttt:THITE_2092161"/>
<dbReference type="HOGENOM" id="CLU_1950295_0_0_1"/>
<gene>
    <name evidence="1" type="ORF">THITE_2092161</name>
</gene>
<dbReference type="GeneID" id="11522463"/>
<evidence type="ECO:0000313" key="1">
    <source>
        <dbReference type="EMBL" id="AEO70661.1"/>
    </source>
</evidence>
<organism evidence="1 2">
    <name type="scientific">Thermothielavioides terrestris (strain ATCC 38088 / NRRL 8126)</name>
    <name type="common">Thielavia terrestris</name>
    <dbReference type="NCBI Taxonomy" id="578455"/>
    <lineage>
        <taxon>Eukaryota</taxon>
        <taxon>Fungi</taxon>
        <taxon>Dikarya</taxon>
        <taxon>Ascomycota</taxon>
        <taxon>Pezizomycotina</taxon>
        <taxon>Sordariomycetes</taxon>
        <taxon>Sordariomycetidae</taxon>
        <taxon>Sordariales</taxon>
        <taxon>Chaetomiaceae</taxon>
        <taxon>Thermothielavioides</taxon>
        <taxon>Thermothielavioides terrestris</taxon>
    </lineage>
</organism>
<dbReference type="RefSeq" id="XP_003656997.1">
    <property type="nucleotide sequence ID" value="XM_003656949.1"/>
</dbReference>
<keyword evidence="2" id="KW-1185">Reference proteome</keyword>
<sequence length="129" mass="13712">MEATGPFAFLVDYQVITPTGDEVLYQPASVIQFGPASCGLATLTDPSPTSPLFQTRLPFRKNNHLIIYELPTSWSKVGNGSRGQDVDVGMFADVLALFDVAASGMGSQDLHALEGGCLIRRQGDCGGYG</sequence>
<dbReference type="Proteomes" id="UP000008181">
    <property type="component" value="Chromosome 5"/>
</dbReference>
<reference evidence="1 2" key="1">
    <citation type="journal article" date="2011" name="Nat. Biotechnol.">
        <title>Comparative genomic analysis of the thermophilic biomass-degrading fungi Myceliophthora thermophila and Thielavia terrestris.</title>
        <authorList>
            <person name="Berka R.M."/>
            <person name="Grigoriev I.V."/>
            <person name="Otillar R."/>
            <person name="Salamov A."/>
            <person name="Grimwood J."/>
            <person name="Reid I."/>
            <person name="Ishmael N."/>
            <person name="John T."/>
            <person name="Darmond C."/>
            <person name="Moisan M.-C."/>
            <person name="Henrissat B."/>
            <person name="Coutinho P.M."/>
            <person name="Lombard V."/>
            <person name="Natvig D.O."/>
            <person name="Lindquist E."/>
            <person name="Schmutz J."/>
            <person name="Lucas S."/>
            <person name="Harris P."/>
            <person name="Powlowski J."/>
            <person name="Bellemare A."/>
            <person name="Taylor D."/>
            <person name="Butler G."/>
            <person name="de Vries R.P."/>
            <person name="Allijn I.E."/>
            <person name="van den Brink J."/>
            <person name="Ushinsky S."/>
            <person name="Storms R."/>
            <person name="Powell A.J."/>
            <person name="Paulsen I.T."/>
            <person name="Elbourne L.D.H."/>
            <person name="Baker S.E."/>
            <person name="Magnuson J."/>
            <person name="LaBoissiere S."/>
            <person name="Clutterbuck A.J."/>
            <person name="Martinez D."/>
            <person name="Wogulis M."/>
            <person name="de Leon A.L."/>
            <person name="Rey M.W."/>
            <person name="Tsang A."/>
        </authorList>
    </citation>
    <scope>NUCLEOTIDE SEQUENCE [LARGE SCALE GENOMIC DNA]</scope>
    <source>
        <strain evidence="2">ATCC 38088 / NRRL 8126</strain>
    </source>
</reference>
<proteinExistence type="predicted"/>
<dbReference type="STRING" id="578455.G2RCR5"/>
<evidence type="ECO:0000313" key="2">
    <source>
        <dbReference type="Proteomes" id="UP000008181"/>
    </source>
</evidence>
<dbReference type="EMBL" id="CP003013">
    <property type="protein sequence ID" value="AEO70661.1"/>
    <property type="molecule type" value="Genomic_DNA"/>
</dbReference>
<accession>G2RCR5</accession>
<dbReference type="AlphaFoldDB" id="G2RCR5"/>
<dbReference type="OrthoDB" id="1740265at2759"/>
<name>G2RCR5_THETT</name>